<dbReference type="AlphaFoldDB" id="A0AAD7V3M2"/>
<gene>
    <name evidence="1" type="ORF">O0I10_006274</name>
</gene>
<protein>
    <recommendedName>
        <fullName evidence="3">F-box domain-containing protein</fullName>
    </recommendedName>
</protein>
<comment type="caution">
    <text evidence="1">The sequence shown here is derived from an EMBL/GenBank/DDBJ whole genome shotgun (WGS) entry which is preliminary data.</text>
</comment>
<dbReference type="SUPFAM" id="SSF48452">
    <property type="entry name" value="TPR-like"/>
    <property type="match status" value="1"/>
</dbReference>
<dbReference type="Gene3D" id="3.80.10.10">
    <property type="entry name" value="Ribonuclease Inhibitor"/>
    <property type="match status" value="2"/>
</dbReference>
<dbReference type="SUPFAM" id="SSF52058">
    <property type="entry name" value="L domain-like"/>
    <property type="match status" value="1"/>
</dbReference>
<evidence type="ECO:0000313" key="2">
    <source>
        <dbReference type="Proteomes" id="UP001234581"/>
    </source>
</evidence>
<dbReference type="PANTHER" id="PTHR47186">
    <property type="entry name" value="LEUCINE-RICH REPEAT-CONTAINING PROTEIN 57"/>
    <property type="match status" value="1"/>
</dbReference>
<dbReference type="PANTHER" id="PTHR47186:SF28">
    <property type="entry name" value="TIR-NBS-LRR TYPE DISEASE RESISTANCE-LIKE PROTEIN"/>
    <property type="match status" value="1"/>
</dbReference>
<evidence type="ECO:0008006" key="3">
    <source>
        <dbReference type="Google" id="ProtNLM"/>
    </source>
</evidence>
<sequence>MDDSIWNALCKQPKLKAFSEKYAKLVYDSTIQLHQSLQPILSALNLRAIGLTKCANFESALRDAKVLQQLAPFSALGYIREAGIYSEQGQQLQVIDICDKAMTMVGTMDTQYDALKRAKTDAEQRQNTRVDFISQLPVDIVMTTLIPMITNGCLSNSSKSIPCLYVSNVWRDSIIKCFDGLHFEIGDDDSADLSKVVAIAPHIVTLEVNRYSKGTWLGDLLRNNDFSSLEELTIEGCSANCADYLVSSLKPIGSTLTHLQIAHNRATTISIEDILVNSPNLVSLEVTQSCAANISSLPMTTWPKLTTLTLPSDDIFTCDEAMAIGKRFPSLQSLEFASCEDMEATRVILDYYPWMNDLDFYEYGSRLGIRFNAYGRRHKDIGVTRFSLEMTHMASAALESVLYILRQHRNTLESISYRMDPTNVYEGIYNIEYSRLRRLYLHDSGWWILHNAPMLEELDIYCSLPDPESPVFDTLPLPPKLKKLGLTLPCTVTRVGSRPLTRYLDLYAHHSHVKELAIVFYSSKNIDDVLDAILHLGQLECLRIECTGDWDSTQMQRFFDGLPKRCQNLSTLMISYKNTPSTSSMNALKRLEHLDEFGFSIKDMDDDDGFWHAIQSFSQLKCIHISSANAKNMYRLQRLEEQRPDLKLIIQRLLRPC</sequence>
<reference evidence="1 2" key="1">
    <citation type="submission" date="2023-03" db="EMBL/GenBank/DDBJ databases">
        <title>Genome sequence of Lichtheimia ornata CBS 291.66.</title>
        <authorList>
            <person name="Mohabir J.T."/>
            <person name="Shea T.P."/>
            <person name="Kurbessoian T."/>
            <person name="Berby B."/>
            <person name="Fontaine J."/>
            <person name="Livny J."/>
            <person name="Gnirke A."/>
            <person name="Stajich J.E."/>
            <person name="Cuomo C.A."/>
        </authorList>
    </citation>
    <scope>NUCLEOTIDE SEQUENCE [LARGE SCALE GENOMIC DNA]</scope>
    <source>
        <strain evidence="1">CBS 291.66</strain>
    </source>
</reference>
<dbReference type="EMBL" id="JARTCD010000027">
    <property type="protein sequence ID" value="KAJ8658003.1"/>
    <property type="molecule type" value="Genomic_DNA"/>
</dbReference>
<keyword evidence="2" id="KW-1185">Reference proteome</keyword>
<dbReference type="RefSeq" id="XP_058342916.1">
    <property type="nucleotide sequence ID" value="XM_058486304.1"/>
</dbReference>
<proteinExistence type="predicted"/>
<organism evidence="1 2">
    <name type="scientific">Lichtheimia ornata</name>
    <dbReference type="NCBI Taxonomy" id="688661"/>
    <lineage>
        <taxon>Eukaryota</taxon>
        <taxon>Fungi</taxon>
        <taxon>Fungi incertae sedis</taxon>
        <taxon>Mucoromycota</taxon>
        <taxon>Mucoromycotina</taxon>
        <taxon>Mucoromycetes</taxon>
        <taxon>Mucorales</taxon>
        <taxon>Lichtheimiaceae</taxon>
        <taxon>Lichtheimia</taxon>
    </lineage>
</organism>
<dbReference type="InterPro" id="IPR011990">
    <property type="entry name" value="TPR-like_helical_dom_sf"/>
</dbReference>
<dbReference type="GeneID" id="83213685"/>
<evidence type="ECO:0000313" key="1">
    <source>
        <dbReference type="EMBL" id="KAJ8658003.1"/>
    </source>
</evidence>
<dbReference type="Proteomes" id="UP001234581">
    <property type="component" value="Unassembled WGS sequence"/>
</dbReference>
<accession>A0AAD7V3M2</accession>
<dbReference type="InterPro" id="IPR032675">
    <property type="entry name" value="LRR_dom_sf"/>
</dbReference>
<name>A0AAD7V3M2_9FUNG</name>